<dbReference type="VEuPathDB" id="AmoebaDB:NAEGRDRAFT_70487"/>
<accession>D2VNG2</accession>
<dbReference type="RefSeq" id="XP_002674398.1">
    <property type="nucleotide sequence ID" value="XM_002674352.1"/>
</dbReference>
<evidence type="ECO:0000313" key="1">
    <source>
        <dbReference type="EMBL" id="EFC41654.1"/>
    </source>
</evidence>
<protein>
    <submittedName>
        <fullName evidence="1">Predicted protein</fullName>
    </submittedName>
</protein>
<dbReference type="AlphaFoldDB" id="D2VNG2"/>
<sequence length="117" mass="13520">MNKQNVKRTATVHQYYSILASRDSTGFSFSNPTTFVEPEATTRCTTRCDQQIQTTQSSSPTLLTHTIPLTHHNRFYSKSTTNTTGMSQDEIRKLYDKAWEWFKEPISIQPNQNTIKK</sequence>
<dbReference type="InParanoid" id="D2VNG2"/>
<dbReference type="KEGG" id="ngr:NAEGRDRAFT_70487"/>
<name>D2VNG2_NAEGR</name>
<reference evidence="1 2" key="1">
    <citation type="journal article" date="2010" name="Cell">
        <title>The genome of Naegleria gruberi illuminates early eukaryotic versatility.</title>
        <authorList>
            <person name="Fritz-Laylin L.K."/>
            <person name="Prochnik S.E."/>
            <person name="Ginger M.L."/>
            <person name="Dacks J.B."/>
            <person name="Carpenter M.L."/>
            <person name="Field M.C."/>
            <person name="Kuo A."/>
            <person name="Paredez A."/>
            <person name="Chapman J."/>
            <person name="Pham J."/>
            <person name="Shu S."/>
            <person name="Neupane R."/>
            <person name="Cipriano M."/>
            <person name="Mancuso J."/>
            <person name="Tu H."/>
            <person name="Salamov A."/>
            <person name="Lindquist E."/>
            <person name="Shapiro H."/>
            <person name="Lucas S."/>
            <person name="Grigoriev I.V."/>
            <person name="Cande W.Z."/>
            <person name="Fulton C."/>
            <person name="Rokhsar D.S."/>
            <person name="Dawson S.C."/>
        </authorList>
    </citation>
    <scope>NUCLEOTIDE SEQUENCE [LARGE SCALE GENOMIC DNA]</scope>
    <source>
        <strain evidence="1 2">NEG-M</strain>
    </source>
</reference>
<evidence type="ECO:0000313" key="2">
    <source>
        <dbReference type="Proteomes" id="UP000006671"/>
    </source>
</evidence>
<gene>
    <name evidence="1" type="ORF">NAEGRDRAFT_70487</name>
</gene>
<dbReference type="EMBL" id="GG738884">
    <property type="protein sequence ID" value="EFC41654.1"/>
    <property type="molecule type" value="Genomic_DNA"/>
</dbReference>
<dbReference type="Proteomes" id="UP000006671">
    <property type="component" value="Unassembled WGS sequence"/>
</dbReference>
<proteinExistence type="predicted"/>
<dbReference type="GeneID" id="8851289"/>
<organism evidence="2">
    <name type="scientific">Naegleria gruberi</name>
    <name type="common">Amoeba</name>
    <dbReference type="NCBI Taxonomy" id="5762"/>
    <lineage>
        <taxon>Eukaryota</taxon>
        <taxon>Discoba</taxon>
        <taxon>Heterolobosea</taxon>
        <taxon>Tetramitia</taxon>
        <taxon>Eutetramitia</taxon>
        <taxon>Vahlkampfiidae</taxon>
        <taxon>Naegleria</taxon>
    </lineage>
</organism>
<keyword evidence="2" id="KW-1185">Reference proteome</keyword>